<dbReference type="RefSeq" id="WP_218114108.1">
    <property type="nucleotide sequence ID" value="NZ_CAJVAP010000004.1"/>
</dbReference>
<reference evidence="1" key="1">
    <citation type="submission" date="2021-06" db="EMBL/GenBank/DDBJ databases">
        <authorList>
            <person name="Criscuolo A."/>
        </authorList>
    </citation>
    <scope>NUCLEOTIDE SEQUENCE</scope>
    <source>
        <strain evidence="1">CIP111803</strain>
    </source>
</reference>
<name>A0A916NG19_9MICO</name>
<comment type="caution">
    <text evidence="1">The sequence shown here is derived from an EMBL/GenBank/DDBJ whole genome shotgun (WGS) entry which is preliminary data.</text>
</comment>
<gene>
    <name evidence="1" type="ORF">LEUCIP111803_00458</name>
</gene>
<evidence type="ECO:0008006" key="3">
    <source>
        <dbReference type="Google" id="ProtNLM"/>
    </source>
</evidence>
<evidence type="ECO:0000313" key="2">
    <source>
        <dbReference type="Proteomes" id="UP000693892"/>
    </source>
</evidence>
<accession>A0A916NG19</accession>
<evidence type="ECO:0000313" key="1">
    <source>
        <dbReference type="EMBL" id="CAG7601403.1"/>
    </source>
</evidence>
<protein>
    <recommendedName>
        <fullName evidence="3">DUF1269 domain-containing protein</fullName>
    </recommendedName>
</protein>
<organism evidence="1 2">
    <name type="scientific">Leucobacter soli</name>
    <dbReference type="NCBI Taxonomy" id="2812850"/>
    <lineage>
        <taxon>Bacteria</taxon>
        <taxon>Bacillati</taxon>
        <taxon>Actinomycetota</taxon>
        <taxon>Actinomycetes</taxon>
        <taxon>Micrococcales</taxon>
        <taxon>Microbacteriaceae</taxon>
        <taxon>Leucobacter</taxon>
    </lineage>
</organism>
<dbReference type="AlphaFoldDB" id="A0A916NG19"/>
<proteinExistence type="predicted"/>
<sequence length="145" mass="15257">MATEQFAGPVDYLVFAFDEHADLGTGFKAVLDRVQEGVIEILDIELVSRDGSGAPVRRTFSELDGASGIDLSVFDGVESDILDEDDLAGITAELRPGQIAVAVVYEDRSLAVAADAWASAGGVELFSGGIDVNELGRKLEEGAQP</sequence>
<dbReference type="Proteomes" id="UP000693892">
    <property type="component" value="Unassembled WGS sequence"/>
</dbReference>
<keyword evidence="2" id="KW-1185">Reference proteome</keyword>
<dbReference type="EMBL" id="CAJVAP010000004">
    <property type="protein sequence ID" value="CAG7601403.1"/>
    <property type="molecule type" value="Genomic_DNA"/>
</dbReference>